<dbReference type="Pfam" id="PF16036">
    <property type="entry name" value="Chalcone_3"/>
    <property type="match status" value="1"/>
</dbReference>
<gene>
    <name evidence="2" type="ORF">DEH84_07550</name>
</gene>
<dbReference type="GO" id="GO:0016872">
    <property type="term" value="F:intramolecular lyase activity"/>
    <property type="evidence" value="ECO:0007669"/>
    <property type="project" value="InterPro"/>
</dbReference>
<name>A0A2U8FQK0_9BURK</name>
<dbReference type="InterPro" id="IPR016088">
    <property type="entry name" value="Chalcone_isomerase_3-sand"/>
</dbReference>
<dbReference type="InterPro" id="IPR016087">
    <property type="entry name" value="Chalcone_isomerase"/>
</dbReference>
<feature type="domain" description="Chalcone isomerase" evidence="1">
    <location>
        <begin position="82"/>
        <end position="250"/>
    </location>
</feature>
<accession>A0A2U8FQK0</accession>
<evidence type="ECO:0000313" key="3">
    <source>
        <dbReference type="Proteomes" id="UP000244892"/>
    </source>
</evidence>
<dbReference type="Gene3D" id="3.50.70.10">
    <property type="match status" value="1"/>
</dbReference>
<reference evidence="2 3" key="1">
    <citation type="submission" date="2018-05" db="EMBL/GenBank/DDBJ databases">
        <title>complete genome sequence of Aquabacterium olei NBRC 110486.</title>
        <authorList>
            <person name="Tang B."/>
            <person name="Chang J."/>
            <person name="Zhang L."/>
            <person name="Yang H."/>
        </authorList>
    </citation>
    <scope>NUCLEOTIDE SEQUENCE [LARGE SCALE GENOMIC DNA]</scope>
    <source>
        <strain evidence="2 3">NBRC 110486</strain>
    </source>
</reference>
<evidence type="ECO:0000259" key="1">
    <source>
        <dbReference type="Pfam" id="PF16036"/>
    </source>
</evidence>
<dbReference type="KEGG" id="aon:DEH84_07550"/>
<protein>
    <recommendedName>
        <fullName evidence="1">Chalcone isomerase domain-containing protein</fullName>
    </recommendedName>
</protein>
<evidence type="ECO:0000313" key="2">
    <source>
        <dbReference type="EMBL" id="AWI53299.1"/>
    </source>
</evidence>
<dbReference type="PANTHER" id="PTHR47698">
    <property type="entry name" value="FATTY-ACID-BINDING PROTEIN 3, CHLOROPLASTIC"/>
    <property type="match status" value="1"/>
</dbReference>
<dbReference type="PANTHER" id="PTHR47698:SF2">
    <property type="entry name" value="FATTY-ACID-BINDING PROTEIN 3, CHLOROPLASTIC"/>
    <property type="match status" value="1"/>
</dbReference>
<dbReference type="Proteomes" id="UP000244892">
    <property type="component" value="Chromosome"/>
</dbReference>
<dbReference type="AlphaFoldDB" id="A0A2U8FQK0"/>
<keyword evidence="3" id="KW-1185">Reference proteome</keyword>
<organism evidence="2 3">
    <name type="scientific">Aquabacterium olei</name>
    <dbReference type="NCBI Taxonomy" id="1296669"/>
    <lineage>
        <taxon>Bacteria</taxon>
        <taxon>Pseudomonadati</taxon>
        <taxon>Pseudomonadota</taxon>
        <taxon>Betaproteobacteria</taxon>
        <taxon>Burkholderiales</taxon>
        <taxon>Aquabacterium</taxon>
    </lineage>
</organism>
<dbReference type="InterPro" id="IPR036298">
    <property type="entry name" value="Chalcone_isomerase_sf"/>
</dbReference>
<proteinExistence type="predicted"/>
<sequence length="252" mass="26976">MPAILPANSSVPAGVGRHAARLAHHTGQPDRPVRALSTQALSQGAHPGRRGTIALKGDTTMRKLTQTLAVSLALLSPAAWSAVEVKGVRFEDTRQVGGQTLQRNGTGVRVKLVFDVYAATLYLPRKETTAAGVLGQSGPKSLQIVLLRELTGEEFADAMMTGFRQNHTDAEQARYKARLDDIKAAMLAFGKARKGMVVHFEFVPGSGTQLLVNGERKGNVLPGEDFYNAMLAIWLGEQPVDKSLKAGLLGAQ</sequence>
<dbReference type="EMBL" id="CP029210">
    <property type="protein sequence ID" value="AWI53299.1"/>
    <property type="molecule type" value="Genomic_DNA"/>
</dbReference>
<dbReference type="SUPFAM" id="SSF54626">
    <property type="entry name" value="Chalcone isomerase"/>
    <property type="match status" value="1"/>
</dbReference>